<reference evidence="2 3" key="1">
    <citation type="submission" date="2019-04" db="EMBL/GenBank/DDBJ databases">
        <title>High contiguity whole genome sequence and gene annotation resource for two Venturia nashicola isolates.</title>
        <authorList>
            <person name="Prokchorchik M."/>
            <person name="Won K."/>
            <person name="Lee Y."/>
            <person name="Choi E.D."/>
            <person name="Segonzac C."/>
            <person name="Sohn K.H."/>
        </authorList>
    </citation>
    <scope>NUCLEOTIDE SEQUENCE [LARGE SCALE GENOMIC DNA]</scope>
    <source>
        <strain evidence="2 3">PRI2</strain>
    </source>
</reference>
<gene>
    <name evidence="2" type="ORF">E6O75_ATG09914</name>
</gene>
<organism evidence="2 3">
    <name type="scientific">Venturia nashicola</name>
    <dbReference type="NCBI Taxonomy" id="86259"/>
    <lineage>
        <taxon>Eukaryota</taxon>
        <taxon>Fungi</taxon>
        <taxon>Dikarya</taxon>
        <taxon>Ascomycota</taxon>
        <taxon>Pezizomycotina</taxon>
        <taxon>Dothideomycetes</taxon>
        <taxon>Pleosporomycetidae</taxon>
        <taxon>Venturiales</taxon>
        <taxon>Venturiaceae</taxon>
        <taxon>Venturia</taxon>
    </lineage>
</organism>
<accession>A0A4Z1P7S2</accession>
<evidence type="ECO:0000256" key="1">
    <source>
        <dbReference type="SAM" id="SignalP"/>
    </source>
</evidence>
<name>A0A4Z1P7S2_9PEZI</name>
<feature type="chain" id="PRO_5021500194" evidence="1">
    <location>
        <begin position="21"/>
        <end position="92"/>
    </location>
</feature>
<protein>
    <submittedName>
        <fullName evidence="2">Uncharacterized protein</fullName>
    </submittedName>
</protein>
<comment type="caution">
    <text evidence="2">The sequence shown here is derived from an EMBL/GenBank/DDBJ whole genome shotgun (WGS) entry which is preliminary data.</text>
</comment>
<sequence length="92" mass="9789">MHTPTTLLILLTALPSTIFALPSDLTSQNPSQIVKDVECSVPAEGCGPGDPEVGCKHNPCAPKCLGKAKPLCCVTGYEPETHEEWITVFCHA</sequence>
<keyword evidence="3" id="KW-1185">Reference proteome</keyword>
<feature type="signal peptide" evidence="1">
    <location>
        <begin position="1"/>
        <end position="20"/>
    </location>
</feature>
<dbReference type="EMBL" id="SNSC02000017">
    <property type="protein sequence ID" value="TID17148.1"/>
    <property type="molecule type" value="Genomic_DNA"/>
</dbReference>
<dbReference type="Proteomes" id="UP000298493">
    <property type="component" value="Unassembled WGS sequence"/>
</dbReference>
<proteinExistence type="predicted"/>
<evidence type="ECO:0000313" key="3">
    <source>
        <dbReference type="Proteomes" id="UP000298493"/>
    </source>
</evidence>
<dbReference type="AlphaFoldDB" id="A0A4Z1P7S2"/>
<evidence type="ECO:0000313" key="2">
    <source>
        <dbReference type="EMBL" id="TID17148.1"/>
    </source>
</evidence>
<keyword evidence="1" id="KW-0732">Signal</keyword>